<keyword evidence="2" id="KW-1185">Reference proteome</keyword>
<dbReference type="RefSeq" id="WP_183387864.1">
    <property type="nucleotide sequence ID" value="NZ_JACHXM010000010.1"/>
</dbReference>
<reference evidence="1 2" key="1">
    <citation type="submission" date="2020-08" db="EMBL/GenBank/DDBJ databases">
        <title>Genomic Encyclopedia of Type Strains, Phase III (KMG-III): the genomes of soil and plant-associated and newly described type strains.</title>
        <authorList>
            <person name="Whitman W."/>
        </authorList>
    </citation>
    <scope>NUCLEOTIDE SEQUENCE [LARGE SCALE GENOMIC DNA]</scope>
    <source>
        <strain evidence="1 2">CECT 5995</strain>
    </source>
</reference>
<evidence type="ECO:0000313" key="2">
    <source>
        <dbReference type="Proteomes" id="UP000525987"/>
    </source>
</evidence>
<name>A0A7W5BYQ6_9GAMM</name>
<protein>
    <submittedName>
        <fullName evidence="1">Uncharacterized protein</fullName>
    </submittedName>
</protein>
<proteinExistence type="predicted"/>
<evidence type="ECO:0000313" key="1">
    <source>
        <dbReference type="EMBL" id="MBB3141487.1"/>
    </source>
</evidence>
<dbReference type="EMBL" id="JACHXM010000010">
    <property type="protein sequence ID" value="MBB3141487.1"/>
    <property type="molecule type" value="Genomic_DNA"/>
</dbReference>
<gene>
    <name evidence="1" type="ORF">FHR96_002366</name>
</gene>
<dbReference type="Proteomes" id="UP000525987">
    <property type="component" value="Unassembled WGS sequence"/>
</dbReference>
<organism evidence="1 2">
    <name type="scientific">Halomonas organivorans</name>
    <dbReference type="NCBI Taxonomy" id="257772"/>
    <lineage>
        <taxon>Bacteria</taxon>
        <taxon>Pseudomonadati</taxon>
        <taxon>Pseudomonadota</taxon>
        <taxon>Gammaproteobacteria</taxon>
        <taxon>Oceanospirillales</taxon>
        <taxon>Halomonadaceae</taxon>
        <taxon>Halomonas</taxon>
    </lineage>
</organism>
<comment type="caution">
    <text evidence="1">The sequence shown here is derived from an EMBL/GenBank/DDBJ whole genome shotgun (WGS) entry which is preliminary data.</text>
</comment>
<sequence>MANSREGQLQRDINKDMTARGWMAGTAGGYILKGEYVSELELLHHSLTKRDEKRLRLEEAEGDYGLTPVIEEGSGKPRDPEKQRPAEIIYRYNDLYGAEVSDDDELHFANGIADRIERDKEVLAHVRIHSKGQVMHGLFRRKVTDAVLDALSDHEKLSIPLPEYEETGRQFALLILQLLARRSSRDLCAG</sequence>
<dbReference type="AlphaFoldDB" id="A0A7W5BYQ6"/>
<accession>A0A7W5BYQ6</accession>